<evidence type="ECO:0000313" key="2">
    <source>
        <dbReference type="EMBL" id="QNG49072.1"/>
    </source>
</evidence>
<dbReference type="Gene3D" id="3.40.50.10540">
    <property type="entry name" value="Crotonobetainyl-coa:carnitine coa-transferase, domain 1"/>
    <property type="match status" value="1"/>
</dbReference>
<sequence length="390" mass="41438">MPVGKSVLDGVTVLELCEVFQGPVAAQSLGDFGARVIKIERGPRGDPLRGSDVHAAAKGEMSSHFAAANRNKQSICLDLKSEAGREALRRLAAKADVLMHNYRPGVMDRLGLGYDALSAINPGLIYASGSGFGESGPWADLPGQDLLIQSVSGIASRGQDRPNYVNAPLTDFASGMLLVQGVLMALIARARTGRGQRITVSLMDAAIAIQGLEAASVLNHGAVTSWMDLAPNFPIRTADGWLTILGFFRDNPLRLICEALEIDDLSAEMGAATAAEQLARRPEIVARLEPHFAKITNAQALDGLRKVSILAAPVLNFADTMALPQVAANAMLTSVPVDGQEPIRVLNQPLRMSDTPSHIERGPPHLGQHNEEILREVGFDSAQIRAATGG</sequence>
<dbReference type="InterPro" id="IPR050483">
    <property type="entry name" value="CoA-transferase_III_domain"/>
</dbReference>
<reference evidence="2 3" key="1">
    <citation type="submission" date="2020-07" db="EMBL/GenBank/DDBJ databases">
        <title>Whole genome sequence of Sphingobium yanoikuyae A3.</title>
        <authorList>
            <person name="Han S.-S."/>
        </authorList>
    </citation>
    <scope>NUCLEOTIDE SEQUENCE [LARGE SCALE GENOMIC DNA]</scope>
    <source>
        <strain evidence="2 3">A3</strain>
    </source>
</reference>
<dbReference type="AlphaFoldDB" id="A0A9X7UJD2"/>
<dbReference type="EMBL" id="CP060122">
    <property type="protein sequence ID" value="QNG49072.1"/>
    <property type="molecule type" value="Genomic_DNA"/>
</dbReference>
<dbReference type="Proteomes" id="UP000515377">
    <property type="component" value="Chromosome"/>
</dbReference>
<dbReference type="Pfam" id="PF02515">
    <property type="entry name" value="CoA_transf_3"/>
    <property type="match status" value="1"/>
</dbReference>
<dbReference type="GO" id="GO:0008410">
    <property type="term" value="F:CoA-transferase activity"/>
    <property type="evidence" value="ECO:0007669"/>
    <property type="project" value="TreeGrafter"/>
</dbReference>
<evidence type="ECO:0000313" key="3">
    <source>
        <dbReference type="Proteomes" id="UP000515377"/>
    </source>
</evidence>
<dbReference type="InterPro" id="IPR044855">
    <property type="entry name" value="CoA-Trfase_III_dom3_sf"/>
</dbReference>
<dbReference type="InterPro" id="IPR003673">
    <property type="entry name" value="CoA-Trfase_fam_III"/>
</dbReference>
<gene>
    <name evidence="2" type="ORF">H3V42_15885</name>
</gene>
<dbReference type="InterPro" id="IPR023606">
    <property type="entry name" value="CoA-Trfase_III_dom_1_sf"/>
</dbReference>
<organism evidence="2 3">
    <name type="scientific">Sphingobium yanoikuyae</name>
    <name type="common">Sphingomonas yanoikuyae</name>
    <dbReference type="NCBI Taxonomy" id="13690"/>
    <lineage>
        <taxon>Bacteria</taxon>
        <taxon>Pseudomonadati</taxon>
        <taxon>Pseudomonadota</taxon>
        <taxon>Alphaproteobacteria</taxon>
        <taxon>Sphingomonadales</taxon>
        <taxon>Sphingomonadaceae</taxon>
        <taxon>Sphingobium</taxon>
    </lineage>
</organism>
<accession>A0A9X7UJD2</accession>
<evidence type="ECO:0000256" key="1">
    <source>
        <dbReference type="ARBA" id="ARBA00022679"/>
    </source>
</evidence>
<dbReference type="PANTHER" id="PTHR48207:SF4">
    <property type="entry name" value="BLL6097 PROTEIN"/>
    <property type="match status" value="1"/>
</dbReference>
<dbReference type="PANTHER" id="PTHR48207">
    <property type="entry name" value="SUCCINATE--HYDROXYMETHYLGLUTARATE COA-TRANSFERASE"/>
    <property type="match status" value="1"/>
</dbReference>
<protein>
    <submittedName>
        <fullName evidence="2">CoA transferase</fullName>
    </submittedName>
</protein>
<dbReference type="SUPFAM" id="SSF89796">
    <property type="entry name" value="CoA-transferase family III (CaiB/BaiF)"/>
    <property type="match status" value="1"/>
</dbReference>
<name>A0A9X7UJD2_SPHYA</name>
<dbReference type="Gene3D" id="3.30.1540.10">
    <property type="entry name" value="formyl-coa transferase, domain 3"/>
    <property type="match status" value="1"/>
</dbReference>
<keyword evidence="1 2" id="KW-0808">Transferase</keyword>
<proteinExistence type="predicted"/>